<feature type="compositionally biased region" description="Low complexity" evidence="1">
    <location>
        <begin position="157"/>
        <end position="167"/>
    </location>
</feature>
<reference evidence="2 3" key="1">
    <citation type="journal article" date="2020" name="Cell">
        <title>Large-Scale Comparative Analyses of Tick Genomes Elucidate Their Genetic Diversity and Vector Capacities.</title>
        <authorList>
            <consortium name="Tick Genome and Microbiome Consortium (TIGMIC)"/>
            <person name="Jia N."/>
            <person name="Wang J."/>
            <person name="Shi W."/>
            <person name="Du L."/>
            <person name="Sun Y."/>
            <person name="Zhan W."/>
            <person name="Jiang J.F."/>
            <person name="Wang Q."/>
            <person name="Zhang B."/>
            <person name="Ji P."/>
            <person name="Bell-Sakyi L."/>
            <person name="Cui X.M."/>
            <person name="Yuan T.T."/>
            <person name="Jiang B.G."/>
            <person name="Yang W.F."/>
            <person name="Lam T.T."/>
            <person name="Chang Q.C."/>
            <person name="Ding S.J."/>
            <person name="Wang X.J."/>
            <person name="Zhu J.G."/>
            <person name="Ruan X.D."/>
            <person name="Zhao L."/>
            <person name="Wei J.T."/>
            <person name="Ye R.Z."/>
            <person name="Que T.C."/>
            <person name="Du C.H."/>
            <person name="Zhou Y.H."/>
            <person name="Cheng J.X."/>
            <person name="Dai P.F."/>
            <person name="Guo W.B."/>
            <person name="Han X.H."/>
            <person name="Huang E.J."/>
            <person name="Li L.F."/>
            <person name="Wei W."/>
            <person name="Gao Y.C."/>
            <person name="Liu J.Z."/>
            <person name="Shao H.Z."/>
            <person name="Wang X."/>
            <person name="Wang C.C."/>
            <person name="Yang T.C."/>
            <person name="Huo Q.B."/>
            <person name="Li W."/>
            <person name="Chen H.Y."/>
            <person name="Chen S.E."/>
            <person name="Zhou L.G."/>
            <person name="Ni X.B."/>
            <person name="Tian J.H."/>
            <person name="Sheng Y."/>
            <person name="Liu T."/>
            <person name="Pan Y.S."/>
            <person name="Xia L.Y."/>
            <person name="Li J."/>
            <person name="Zhao F."/>
            <person name="Cao W.C."/>
        </authorList>
    </citation>
    <scope>NUCLEOTIDE SEQUENCE [LARGE SCALE GENOMIC DNA]</scope>
    <source>
        <strain evidence="2">HaeL-2018</strain>
    </source>
</reference>
<comment type="caution">
    <text evidence="2">The sequence shown here is derived from an EMBL/GenBank/DDBJ whole genome shotgun (WGS) entry which is preliminary data.</text>
</comment>
<proteinExistence type="predicted"/>
<dbReference type="Proteomes" id="UP000821853">
    <property type="component" value="Chromosome 4"/>
</dbReference>
<name>A0A9J6GFY5_HAELO</name>
<evidence type="ECO:0000313" key="2">
    <source>
        <dbReference type="EMBL" id="KAH9373719.1"/>
    </source>
</evidence>
<sequence>MQECTRTHAEKKKKDTFESEKEGKRPEKSKDAERLPFPIKDDFPKIKTAFAGNALFFFDVPLLSQKRRRDFRGKSLSSREESRGKKNSSGDRGKARGGNLVPVTFPSTPPTTLGLFAQVAGLLFVSAPLPPTFAPESLLCMRQRKRNIARPAEVARAATNNSNSATTPLAAGESQSGPVQREWEREAAAG</sequence>
<protein>
    <submittedName>
        <fullName evidence="2">Uncharacterized protein</fullName>
    </submittedName>
</protein>
<dbReference type="EMBL" id="JABSTR010000006">
    <property type="protein sequence ID" value="KAH9373719.1"/>
    <property type="molecule type" value="Genomic_DNA"/>
</dbReference>
<feature type="compositionally biased region" description="Basic and acidic residues" evidence="1">
    <location>
        <begin position="77"/>
        <end position="94"/>
    </location>
</feature>
<keyword evidence="3" id="KW-1185">Reference proteome</keyword>
<evidence type="ECO:0000313" key="3">
    <source>
        <dbReference type="Proteomes" id="UP000821853"/>
    </source>
</evidence>
<feature type="compositionally biased region" description="Basic and acidic residues" evidence="1">
    <location>
        <begin position="181"/>
        <end position="190"/>
    </location>
</feature>
<feature type="region of interest" description="Disordered" evidence="1">
    <location>
        <begin position="70"/>
        <end position="100"/>
    </location>
</feature>
<accession>A0A9J6GFY5</accession>
<feature type="region of interest" description="Disordered" evidence="1">
    <location>
        <begin position="1"/>
        <end position="38"/>
    </location>
</feature>
<gene>
    <name evidence="2" type="ORF">HPB48_018636</name>
</gene>
<feature type="region of interest" description="Disordered" evidence="1">
    <location>
        <begin position="152"/>
        <end position="190"/>
    </location>
</feature>
<dbReference type="AlphaFoldDB" id="A0A9J6GFY5"/>
<dbReference type="VEuPathDB" id="VectorBase:HLOH_055471"/>
<organism evidence="2 3">
    <name type="scientific">Haemaphysalis longicornis</name>
    <name type="common">Bush tick</name>
    <dbReference type="NCBI Taxonomy" id="44386"/>
    <lineage>
        <taxon>Eukaryota</taxon>
        <taxon>Metazoa</taxon>
        <taxon>Ecdysozoa</taxon>
        <taxon>Arthropoda</taxon>
        <taxon>Chelicerata</taxon>
        <taxon>Arachnida</taxon>
        <taxon>Acari</taxon>
        <taxon>Parasitiformes</taxon>
        <taxon>Ixodida</taxon>
        <taxon>Ixodoidea</taxon>
        <taxon>Ixodidae</taxon>
        <taxon>Haemaphysalinae</taxon>
        <taxon>Haemaphysalis</taxon>
    </lineage>
</organism>
<evidence type="ECO:0000256" key="1">
    <source>
        <dbReference type="SAM" id="MobiDB-lite"/>
    </source>
</evidence>